<proteinExistence type="predicted"/>
<comment type="caution">
    <text evidence="3">The sequence shown here is derived from an EMBL/GenBank/DDBJ whole genome shotgun (WGS) entry which is preliminary data.</text>
</comment>
<keyword evidence="4" id="KW-1185">Reference proteome</keyword>
<feature type="compositionally biased region" description="Basic and acidic residues" evidence="1">
    <location>
        <begin position="341"/>
        <end position="350"/>
    </location>
</feature>
<dbReference type="InterPro" id="IPR032640">
    <property type="entry name" value="AMPK1_CBM"/>
</dbReference>
<dbReference type="CDD" id="cd02859">
    <property type="entry name" value="E_set_AMPKbeta_like_N"/>
    <property type="match status" value="1"/>
</dbReference>
<feature type="compositionally biased region" description="Basic and acidic residues" evidence="1">
    <location>
        <begin position="584"/>
        <end position="595"/>
    </location>
</feature>
<dbReference type="AlphaFoldDB" id="A0A9W4X9J8"/>
<dbReference type="GO" id="GO:0005737">
    <property type="term" value="C:cytoplasm"/>
    <property type="evidence" value="ECO:0007669"/>
    <property type="project" value="TreeGrafter"/>
</dbReference>
<dbReference type="Pfam" id="PF16561">
    <property type="entry name" value="AMPK1_CBM"/>
    <property type="match status" value="1"/>
</dbReference>
<feature type="region of interest" description="Disordered" evidence="1">
    <location>
        <begin position="557"/>
        <end position="642"/>
    </location>
</feature>
<dbReference type="SUPFAM" id="SSF81296">
    <property type="entry name" value="E set domains"/>
    <property type="match status" value="1"/>
</dbReference>
<organism evidence="3 4">
    <name type="scientific">Candida verbasci</name>
    <dbReference type="NCBI Taxonomy" id="1227364"/>
    <lineage>
        <taxon>Eukaryota</taxon>
        <taxon>Fungi</taxon>
        <taxon>Dikarya</taxon>
        <taxon>Ascomycota</taxon>
        <taxon>Saccharomycotina</taxon>
        <taxon>Pichiomycetes</taxon>
        <taxon>Debaryomycetaceae</taxon>
        <taxon>Candida/Lodderomyces clade</taxon>
        <taxon>Candida</taxon>
    </lineage>
</organism>
<feature type="compositionally biased region" description="Polar residues" evidence="1">
    <location>
        <begin position="438"/>
        <end position="454"/>
    </location>
</feature>
<dbReference type="Proteomes" id="UP001152885">
    <property type="component" value="Unassembled WGS sequence"/>
</dbReference>
<feature type="region of interest" description="Disordered" evidence="1">
    <location>
        <begin position="172"/>
        <end position="202"/>
    </location>
</feature>
<gene>
    <name evidence="3" type="ORF">CANVERA_P1751</name>
</gene>
<dbReference type="EMBL" id="CANTUO010000001">
    <property type="protein sequence ID" value="CAI5757234.1"/>
    <property type="molecule type" value="Genomic_DNA"/>
</dbReference>
<name>A0A9W4X9J8_9ASCO</name>
<evidence type="ECO:0000259" key="2">
    <source>
        <dbReference type="Pfam" id="PF16561"/>
    </source>
</evidence>
<dbReference type="GO" id="GO:0031588">
    <property type="term" value="C:nucleotide-activated protein kinase complex"/>
    <property type="evidence" value="ECO:0007669"/>
    <property type="project" value="TreeGrafter"/>
</dbReference>
<feature type="compositionally biased region" description="Basic residues" evidence="1">
    <location>
        <begin position="299"/>
        <end position="316"/>
    </location>
</feature>
<evidence type="ECO:0000313" key="3">
    <source>
        <dbReference type="EMBL" id="CAI5757234.1"/>
    </source>
</evidence>
<feature type="domain" description="AMP-activated protein kinase glycogen-binding" evidence="2">
    <location>
        <begin position="4"/>
        <end position="85"/>
    </location>
</feature>
<feature type="compositionally biased region" description="Low complexity" evidence="1">
    <location>
        <begin position="596"/>
        <end position="620"/>
    </location>
</feature>
<sequence length="642" mass="69073">MSVHYTFRWPEGPNDVIVTGTFDNWSKSLPLVKQGDGSFSLQVPLPPVKEHIYYKYVVDGEWEVNPNEKSTKDSEGNYNNWIEADDLKELLVMPGAIIPETGLAFINNKGGKLPENHHEFNNNHDNDLKATVLPKEEPHHVSIAGEPGIFVPQGEEQLNAFRTFEHQDAKALNEEPVEETDSHGISTQREEQPKEAKEEHQYTQGITPAAVALGEEKEHIGSNAHGEHTKEIEQQEKPEGIVESREELVRQSVSGGITPAAIALAEEHEHIGPNADGAHTKEVLEGKDEALLSPEEKKKQKKKVKRSQYKAKKKKKAADGADGAVAAVATSTEEDYTPEPEETKKDHSDAAKIGAGTLGGGALGAGLGAGFGAALASEEKEPSSTIKTLDPKASEPLATNNDQLNEGKEVDASPIGEKARETSNVVPVTGGVVGGGSNQPLVSKPSTSEPVSSTEYKDIPSQHNVVPLLPTDATATSQPVESKENKEEEEIIIATSGKKSDIVAAVEAQEGHDVTLEEITPTKSEREELTREAEIAAHARGPVSIEQVIVPKDELSTQDADVAAATAPTSQISKPKESTIAATKPKETTTTKPTEKTTTSSTPAKKQTTSTPAKKTTANGAKKEEKEKKKGGFRNFLKKLVT</sequence>
<reference evidence="3" key="1">
    <citation type="submission" date="2022-12" db="EMBL/GenBank/DDBJ databases">
        <authorList>
            <person name="Brejova B."/>
        </authorList>
    </citation>
    <scope>NUCLEOTIDE SEQUENCE</scope>
</reference>
<dbReference type="GO" id="GO:0007165">
    <property type="term" value="P:signal transduction"/>
    <property type="evidence" value="ECO:0007669"/>
    <property type="project" value="TreeGrafter"/>
</dbReference>
<dbReference type="InterPro" id="IPR013783">
    <property type="entry name" value="Ig-like_fold"/>
</dbReference>
<feature type="region of interest" description="Disordered" evidence="1">
    <location>
        <begin position="288"/>
        <end position="359"/>
    </location>
</feature>
<dbReference type="OrthoDB" id="5976022at2759"/>
<accession>A0A9W4X9J8</accession>
<protein>
    <recommendedName>
        <fullName evidence="2">AMP-activated protein kinase glycogen-binding domain-containing protein</fullName>
    </recommendedName>
</protein>
<dbReference type="GO" id="GO:0019901">
    <property type="term" value="F:protein kinase binding"/>
    <property type="evidence" value="ECO:0007669"/>
    <property type="project" value="TreeGrafter"/>
</dbReference>
<evidence type="ECO:0000256" key="1">
    <source>
        <dbReference type="SAM" id="MobiDB-lite"/>
    </source>
</evidence>
<evidence type="ECO:0000313" key="4">
    <source>
        <dbReference type="Proteomes" id="UP001152885"/>
    </source>
</evidence>
<feature type="region of interest" description="Disordered" evidence="1">
    <location>
        <begin position="376"/>
        <end position="488"/>
    </location>
</feature>
<dbReference type="InterPro" id="IPR014756">
    <property type="entry name" value="Ig_E-set"/>
</dbReference>
<feature type="compositionally biased region" description="Low complexity" evidence="1">
    <location>
        <begin position="320"/>
        <end position="331"/>
    </location>
</feature>
<feature type="compositionally biased region" description="Basic and acidic residues" evidence="1">
    <location>
        <begin position="188"/>
        <end position="201"/>
    </location>
</feature>
<feature type="compositionally biased region" description="Basic and acidic residues" evidence="1">
    <location>
        <begin position="621"/>
        <end position="630"/>
    </location>
</feature>
<dbReference type="Gene3D" id="2.60.40.10">
    <property type="entry name" value="Immunoglobulins"/>
    <property type="match status" value="1"/>
</dbReference>
<feature type="compositionally biased region" description="Basic and acidic residues" evidence="1">
    <location>
        <begin position="288"/>
        <end position="298"/>
    </location>
</feature>
<dbReference type="InterPro" id="IPR050827">
    <property type="entry name" value="CRP1_MDG1_kinase"/>
</dbReference>
<dbReference type="GO" id="GO:0005634">
    <property type="term" value="C:nucleus"/>
    <property type="evidence" value="ECO:0007669"/>
    <property type="project" value="TreeGrafter"/>
</dbReference>
<feature type="compositionally biased region" description="Basic and acidic residues" evidence="1">
    <location>
        <begin position="405"/>
        <end position="421"/>
    </location>
</feature>
<dbReference type="PANTHER" id="PTHR10343">
    <property type="entry name" value="5'-AMP-ACTIVATED PROTEIN KINASE , BETA SUBUNIT"/>
    <property type="match status" value="1"/>
</dbReference>
<dbReference type="PANTHER" id="PTHR10343:SF94">
    <property type="entry name" value="MDG1P"/>
    <property type="match status" value="1"/>
</dbReference>